<dbReference type="GO" id="GO:0006893">
    <property type="term" value="P:Golgi to plasma membrane transport"/>
    <property type="evidence" value="ECO:0007669"/>
    <property type="project" value="TreeGrafter"/>
</dbReference>
<keyword evidence="4" id="KW-1185">Reference proteome</keyword>
<dbReference type="GO" id="GO:0006887">
    <property type="term" value="P:exocytosis"/>
    <property type="evidence" value="ECO:0007669"/>
    <property type="project" value="TreeGrafter"/>
</dbReference>
<gene>
    <name evidence="3" type="primary">RCY1</name>
    <name evidence="3" type="ORF">EHS24_008402</name>
</gene>
<feature type="compositionally biased region" description="Low complexity" evidence="1">
    <location>
        <begin position="33"/>
        <end position="51"/>
    </location>
</feature>
<feature type="region of interest" description="Disordered" evidence="1">
    <location>
        <begin position="103"/>
        <end position="155"/>
    </location>
</feature>
<dbReference type="Proteomes" id="UP000279236">
    <property type="component" value="Unassembled WGS sequence"/>
</dbReference>
<dbReference type="PANTHER" id="PTHR12100">
    <property type="entry name" value="SEC10"/>
    <property type="match status" value="1"/>
</dbReference>
<dbReference type="SUPFAM" id="SSF81383">
    <property type="entry name" value="F-box domain"/>
    <property type="match status" value="1"/>
</dbReference>
<sequence>MDKWAPMAPSKPGGPSAPGVFSSFGSVLKPHKAGPSTSAAARARAGRAGPRVGRWPEDIVVRIVGFLPVHDVPAFARANRALARIARDEGAWEARCRALGITETDKEAPAPPPPTSQPTNNNNNASPSHAGSLTRKPSASNKRLSVSSPRMNVGRVSVDDDWGDFGEAGNGDGVFEDVEFGDFAKPSVPAKPAEKNLMDFGDMPLPSRPGAAGRTTGFFAIAPPSATPAASAAAASPPGAWYRTYQRRHGELVPHCVHLRNSPSPSSTLSLLFPPNPQTALPPSLDEQGDLLLALIRFLSPFLQPLHDWGFLRQALLSAADRFDSTCLVAFEGADSRKDEAGMRSAAEASWKVWEAGGGRRDEWECGRVWVEKREVFYETGKWDATENIMKVPAPSGTAIVRELDFTPMDAFMAHVLESFRQDATTAVRVFPAGARVVLSFADHVTMDVIGEYINTLLGQTRIMSPELSLRASAASFVQAWKMVDVAMEVLGEKQTEIPHARIEQLVYTMFEPHMDEYLDDETEWVKGVLDGICNAWDAELGTDTKGAGRHHAGHHSTGPQFLSSQNPDQVKRNVLAGFRDVLLLPVTIVPRTVTFAGKAIVSGSTQAVAGLSMLNPQKWAMGTTTDKGTPGKMVNGEVVFDVPVAEPEDEKEEQRDEVDELTDAVDTLQVPGAANGGGASGSVSGATTPDISTAAGSGAATPAAGADGFANLQLLVSLDTALELIHGDRDALKRAETFAKYPGKCGSKVVDCIEEIFILALKAIGDRHIAPGFKIATEQMLTYKPAEQGDGTSVAPLLQFFELVHVGDTIQSMTQVYFDKEIAQYVDKTDFLNPVMREKKRFEGVLDDAVAAGLNAGIEVLMHQVEHIIVVKTGPREYYPEPGAPMELGATVGCQEAIKCLEMHCNLLKGSTSKEVLEVFYQEVGIRLQGILQRHLKRQIISLEGGFQIIADLNTYHAFVQSLKQQRITDDFANLKMLGHVFIVSDAKDLAQIVRDVTRYGGTFTPEE</sequence>
<proteinExistence type="predicted"/>
<dbReference type="OrthoDB" id="5554140at2759"/>
<dbReference type="Pfam" id="PF07393">
    <property type="entry name" value="Sec10_HB"/>
    <property type="match status" value="1"/>
</dbReference>
<dbReference type="EMBL" id="RSCE01000007">
    <property type="protein sequence ID" value="RSH80971.1"/>
    <property type="molecule type" value="Genomic_DNA"/>
</dbReference>
<evidence type="ECO:0000313" key="3">
    <source>
        <dbReference type="EMBL" id="RSH80971.1"/>
    </source>
</evidence>
<dbReference type="AlphaFoldDB" id="A0A427XQ75"/>
<protein>
    <submittedName>
        <fullName evidence="3">F-box protein: endocytic membrane traffic, recycling ReCYcling 1</fullName>
    </submittedName>
</protein>
<dbReference type="InterPro" id="IPR048627">
    <property type="entry name" value="Sec10_HB"/>
</dbReference>
<dbReference type="InterPro" id="IPR009976">
    <property type="entry name" value="Sec10-like"/>
</dbReference>
<evidence type="ECO:0000313" key="4">
    <source>
        <dbReference type="Proteomes" id="UP000279236"/>
    </source>
</evidence>
<comment type="caution">
    <text evidence="3">The sequence shown here is derived from an EMBL/GenBank/DDBJ whole genome shotgun (WGS) entry which is preliminary data.</text>
</comment>
<feature type="compositionally biased region" description="Polar residues" evidence="1">
    <location>
        <begin position="129"/>
        <end position="150"/>
    </location>
</feature>
<dbReference type="GO" id="GO:0000145">
    <property type="term" value="C:exocyst"/>
    <property type="evidence" value="ECO:0007669"/>
    <property type="project" value="TreeGrafter"/>
</dbReference>
<dbReference type="STRING" id="105984.A0A427XQ75"/>
<feature type="region of interest" description="Disordered" evidence="1">
    <location>
        <begin position="28"/>
        <end position="51"/>
    </location>
</feature>
<dbReference type="GeneID" id="39592945"/>
<name>A0A427XQ75_9TREE</name>
<evidence type="ECO:0000259" key="2">
    <source>
        <dbReference type="Pfam" id="PF07393"/>
    </source>
</evidence>
<feature type="domain" description="Exocyst complex component Sec10-like alpha-helical bundle" evidence="2">
    <location>
        <begin position="409"/>
        <end position="986"/>
    </location>
</feature>
<feature type="compositionally biased region" description="Low complexity" evidence="1">
    <location>
        <begin position="117"/>
        <end position="128"/>
    </location>
</feature>
<accession>A0A427XQ75</accession>
<dbReference type="InterPro" id="IPR036047">
    <property type="entry name" value="F-box-like_dom_sf"/>
</dbReference>
<dbReference type="RefSeq" id="XP_028475690.1">
    <property type="nucleotide sequence ID" value="XM_028623716.1"/>
</dbReference>
<organism evidence="3 4">
    <name type="scientific">Apiotrichum porosum</name>
    <dbReference type="NCBI Taxonomy" id="105984"/>
    <lineage>
        <taxon>Eukaryota</taxon>
        <taxon>Fungi</taxon>
        <taxon>Dikarya</taxon>
        <taxon>Basidiomycota</taxon>
        <taxon>Agaricomycotina</taxon>
        <taxon>Tremellomycetes</taxon>
        <taxon>Trichosporonales</taxon>
        <taxon>Trichosporonaceae</taxon>
        <taxon>Apiotrichum</taxon>
    </lineage>
</organism>
<feature type="compositionally biased region" description="Polar residues" evidence="1">
    <location>
        <begin position="558"/>
        <end position="567"/>
    </location>
</feature>
<feature type="region of interest" description="Disordered" evidence="1">
    <location>
        <begin position="545"/>
        <end position="567"/>
    </location>
</feature>
<evidence type="ECO:0000256" key="1">
    <source>
        <dbReference type="SAM" id="MobiDB-lite"/>
    </source>
</evidence>
<reference evidence="3 4" key="1">
    <citation type="submission" date="2018-11" db="EMBL/GenBank/DDBJ databases">
        <title>Genome sequence of Apiotrichum porosum DSM 27194.</title>
        <authorList>
            <person name="Aliyu H."/>
            <person name="Gorte O."/>
            <person name="Ochsenreither K."/>
        </authorList>
    </citation>
    <scope>NUCLEOTIDE SEQUENCE [LARGE SCALE GENOMIC DNA]</scope>
    <source>
        <strain evidence="3 4">DSM 27194</strain>
    </source>
</reference>
<dbReference type="PANTHER" id="PTHR12100:SF1">
    <property type="entry name" value="RECYCLIN-1"/>
    <property type="match status" value="1"/>
</dbReference>